<sequence>MFIIRNKIKIISVIASKPKRMKCFFIQEENNNKMLIIIKNKDAHIVCHNFLSSSTGNEL</sequence>
<dbReference type="AlphaFoldDB" id="A0A2P2NHU3"/>
<protein>
    <submittedName>
        <fullName evidence="1">Uncharacterized protein</fullName>
    </submittedName>
</protein>
<dbReference type="EMBL" id="GGEC01061530">
    <property type="protein sequence ID" value="MBX42014.1"/>
    <property type="molecule type" value="Transcribed_RNA"/>
</dbReference>
<organism evidence="1">
    <name type="scientific">Rhizophora mucronata</name>
    <name type="common">Asiatic mangrove</name>
    <dbReference type="NCBI Taxonomy" id="61149"/>
    <lineage>
        <taxon>Eukaryota</taxon>
        <taxon>Viridiplantae</taxon>
        <taxon>Streptophyta</taxon>
        <taxon>Embryophyta</taxon>
        <taxon>Tracheophyta</taxon>
        <taxon>Spermatophyta</taxon>
        <taxon>Magnoliopsida</taxon>
        <taxon>eudicotyledons</taxon>
        <taxon>Gunneridae</taxon>
        <taxon>Pentapetalae</taxon>
        <taxon>rosids</taxon>
        <taxon>fabids</taxon>
        <taxon>Malpighiales</taxon>
        <taxon>Rhizophoraceae</taxon>
        <taxon>Rhizophora</taxon>
    </lineage>
</organism>
<reference evidence="1" key="1">
    <citation type="submission" date="2018-02" db="EMBL/GenBank/DDBJ databases">
        <title>Rhizophora mucronata_Transcriptome.</title>
        <authorList>
            <person name="Meera S.P."/>
            <person name="Sreeshan A."/>
            <person name="Augustine A."/>
        </authorList>
    </citation>
    <scope>NUCLEOTIDE SEQUENCE</scope>
    <source>
        <tissue evidence="1">Leaf</tissue>
    </source>
</reference>
<accession>A0A2P2NHU3</accession>
<evidence type="ECO:0000313" key="1">
    <source>
        <dbReference type="EMBL" id="MBX42014.1"/>
    </source>
</evidence>
<name>A0A2P2NHU3_RHIMU</name>
<proteinExistence type="predicted"/>